<organism evidence="2 3">
    <name type="scientific">Novosphingobium sediminis</name>
    <dbReference type="NCBI Taxonomy" id="707214"/>
    <lineage>
        <taxon>Bacteria</taxon>
        <taxon>Pseudomonadati</taxon>
        <taxon>Pseudomonadota</taxon>
        <taxon>Alphaproteobacteria</taxon>
        <taxon>Sphingomonadales</taxon>
        <taxon>Sphingomonadaceae</taxon>
        <taxon>Novosphingobium</taxon>
    </lineage>
</organism>
<dbReference type="OrthoDB" id="9799894at2"/>
<evidence type="ECO:0000313" key="2">
    <source>
        <dbReference type="EMBL" id="GEO00758.1"/>
    </source>
</evidence>
<comment type="caution">
    <text evidence="2">The sequence shown here is derived from an EMBL/GenBank/DDBJ whole genome shotgun (WGS) entry which is preliminary data.</text>
</comment>
<dbReference type="Proteomes" id="UP000321464">
    <property type="component" value="Unassembled WGS sequence"/>
</dbReference>
<accession>A0A512AM53</accession>
<dbReference type="PIRSF" id="PIRSF032131">
    <property type="entry name" value="UCP032131"/>
    <property type="match status" value="1"/>
</dbReference>
<dbReference type="InterPro" id="IPR009562">
    <property type="entry name" value="DUF1178"/>
</dbReference>
<evidence type="ECO:0000313" key="3">
    <source>
        <dbReference type="Proteomes" id="UP000321464"/>
    </source>
</evidence>
<dbReference type="RefSeq" id="WP_147160089.1">
    <property type="nucleotide sequence ID" value="NZ_BJYR01000017.1"/>
</dbReference>
<evidence type="ECO:0000256" key="1">
    <source>
        <dbReference type="SAM" id="MobiDB-lite"/>
    </source>
</evidence>
<protein>
    <submittedName>
        <fullName evidence="2">Uncharacterized protein</fullName>
    </submittedName>
</protein>
<proteinExistence type="predicted"/>
<feature type="region of interest" description="Disordered" evidence="1">
    <location>
        <begin position="48"/>
        <end position="81"/>
    </location>
</feature>
<sequence length="163" mass="17084">MIVFDLECRAGGHRFEGWFASSDDFASQQARGLVTCPTCGAPEVDKALSAPRLTRKGNQLPAPVAPPNPGPNHEAAQPMAAGPIPPEAVAMLKAVAAVQTEMLKSSTWVGESFAEDARAMHYGEKDHAMIHGRASASEVQGLIEEGVPVAPVIVPLVPPGEVN</sequence>
<keyword evidence="3" id="KW-1185">Reference proteome</keyword>
<dbReference type="AlphaFoldDB" id="A0A512AM53"/>
<name>A0A512AM53_9SPHN</name>
<dbReference type="EMBL" id="BJYR01000017">
    <property type="protein sequence ID" value="GEO00758.1"/>
    <property type="molecule type" value="Genomic_DNA"/>
</dbReference>
<dbReference type="Pfam" id="PF06676">
    <property type="entry name" value="DUF1178"/>
    <property type="match status" value="1"/>
</dbReference>
<reference evidence="2 3" key="1">
    <citation type="submission" date="2019-07" db="EMBL/GenBank/DDBJ databases">
        <title>Whole genome shotgun sequence of Novosphingobium sediminis NBRC 106119.</title>
        <authorList>
            <person name="Hosoyama A."/>
            <person name="Uohara A."/>
            <person name="Ohji S."/>
            <person name="Ichikawa N."/>
        </authorList>
    </citation>
    <scope>NUCLEOTIDE SEQUENCE [LARGE SCALE GENOMIC DNA]</scope>
    <source>
        <strain evidence="2 3">NBRC 106119</strain>
    </source>
</reference>
<gene>
    <name evidence="2" type="ORF">NSE01_25900</name>
</gene>